<name>A0A6G0WX56_9STRA</name>
<evidence type="ECO:0000259" key="5">
    <source>
        <dbReference type="PROSITE" id="PS50178"/>
    </source>
</evidence>
<dbReference type="Proteomes" id="UP000481153">
    <property type="component" value="Unassembled WGS sequence"/>
</dbReference>
<evidence type="ECO:0000256" key="4">
    <source>
        <dbReference type="PROSITE-ProRule" id="PRU00091"/>
    </source>
</evidence>
<proteinExistence type="predicted"/>
<keyword evidence="1" id="KW-0479">Metal-binding</keyword>
<dbReference type="InterPro" id="IPR013083">
    <property type="entry name" value="Znf_RING/FYVE/PHD"/>
</dbReference>
<evidence type="ECO:0000256" key="3">
    <source>
        <dbReference type="ARBA" id="ARBA00022833"/>
    </source>
</evidence>
<comment type="caution">
    <text evidence="6">The sequence shown here is derived from an EMBL/GenBank/DDBJ whole genome shotgun (WGS) entry which is preliminary data.</text>
</comment>
<dbReference type="InterPro" id="IPR011011">
    <property type="entry name" value="Znf_FYVE_PHD"/>
</dbReference>
<feature type="domain" description="FYVE-type" evidence="5">
    <location>
        <begin position="258"/>
        <end position="318"/>
    </location>
</feature>
<reference evidence="6 7" key="1">
    <citation type="submission" date="2019-07" db="EMBL/GenBank/DDBJ databases">
        <title>Genomics analysis of Aphanomyces spp. identifies a new class of oomycete effector associated with host adaptation.</title>
        <authorList>
            <person name="Gaulin E."/>
        </authorList>
    </citation>
    <scope>NUCLEOTIDE SEQUENCE [LARGE SCALE GENOMIC DNA]</scope>
    <source>
        <strain evidence="6 7">ATCC 201684</strain>
    </source>
</reference>
<dbReference type="InterPro" id="IPR017455">
    <property type="entry name" value="Znf_FYVE-rel"/>
</dbReference>
<dbReference type="AlphaFoldDB" id="A0A6G0WX56"/>
<dbReference type="InterPro" id="IPR000306">
    <property type="entry name" value="Znf_FYVE"/>
</dbReference>
<evidence type="ECO:0000313" key="7">
    <source>
        <dbReference type="Proteomes" id="UP000481153"/>
    </source>
</evidence>
<dbReference type="PROSITE" id="PS50178">
    <property type="entry name" value="ZF_FYVE"/>
    <property type="match status" value="1"/>
</dbReference>
<dbReference type="Pfam" id="PF01363">
    <property type="entry name" value="FYVE"/>
    <property type="match status" value="1"/>
</dbReference>
<keyword evidence="7" id="KW-1185">Reference proteome</keyword>
<evidence type="ECO:0000256" key="2">
    <source>
        <dbReference type="ARBA" id="ARBA00022771"/>
    </source>
</evidence>
<dbReference type="PANTHER" id="PTHR43102:SF2">
    <property type="entry name" value="GAF DOMAIN-CONTAINING PROTEIN"/>
    <property type="match status" value="1"/>
</dbReference>
<evidence type="ECO:0000313" key="6">
    <source>
        <dbReference type="EMBL" id="KAF0732065.1"/>
    </source>
</evidence>
<dbReference type="SUPFAM" id="SSF55781">
    <property type="entry name" value="GAF domain-like"/>
    <property type="match status" value="1"/>
</dbReference>
<gene>
    <name evidence="6" type="ORF">Ae201684_010718</name>
</gene>
<dbReference type="Gene3D" id="3.30.40.10">
    <property type="entry name" value="Zinc/RING finger domain, C3HC4 (zinc finger)"/>
    <property type="match status" value="1"/>
</dbReference>
<organism evidence="6 7">
    <name type="scientific">Aphanomyces euteiches</name>
    <dbReference type="NCBI Taxonomy" id="100861"/>
    <lineage>
        <taxon>Eukaryota</taxon>
        <taxon>Sar</taxon>
        <taxon>Stramenopiles</taxon>
        <taxon>Oomycota</taxon>
        <taxon>Saprolegniomycetes</taxon>
        <taxon>Saprolegniales</taxon>
        <taxon>Verrucalvaceae</taxon>
        <taxon>Aphanomyces</taxon>
    </lineage>
</organism>
<protein>
    <recommendedName>
        <fullName evidence="5">FYVE-type domain-containing protein</fullName>
    </recommendedName>
</protein>
<dbReference type="GO" id="GO:0008270">
    <property type="term" value="F:zinc ion binding"/>
    <property type="evidence" value="ECO:0007669"/>
    <property type="project" value="UniProtKB-KW"/>
</dbReference>
<sequence>MDLVDTASTYRTKKTVAFAHECAISFAKDCLQWNQRVRTMAQRESSIYCELNRETKQYFVHSTIELYAQMDDVLGVFTPTKNTKTDPFFSRVFDAPVAVSVVVEDLANERESMTSNQQLSTRTSRSLQFTSVKRLSFSEKPWKKELLCLEHIEYLSPTAVVRFYESVAGWAAIENAARHSTVNAERHENLTFGFLFESKPPNRLRLTFLGYHSTEGNTNTETCKWLEKVCGSVELIKKIIQRRRLAQETSPPQHSLMHTAARCCRICTKSFHLFRRAHACQICHATVCSKCMRAEDVETGNGLVAPAQVCYLCHHRLKDEKTHAVPRRRRHSSRLSKTIRIPARSSHSPAAANNAPLTDPEVIEFETRRQLLGAAMIPAYRPSHTPPPRPPAPKAPVLCSRCRSAPSIGQCGACSKAFCASCSVVHKVQVGDANVFDLQLCHTCLTKSMEQQPSRATTVEPILLRESYLPEAGLMHTIPLHPQPASNEPQAVPLLELEAPDSQDSLESIDAMVIDDGDNQLEEEQVAGNDEIMAEEQLQMFACLDVGATELHDALCVDAAAALEVANAYVTLIYQGTQVLKGAHGPTIPSQIPSSCALVQAILDAPTSTLLIVPDASADDRFASSLRVTGSEGIRFFCGLALTTSDGHCLGTVSVADTAPRLRMAAVHRNALKDFHDRVVALIEDRLTLALENEQDNKLN</sequence>
<accession>A0A6G0WX56</accession>
<evidence type="ECO:0000256" key="1">
    <source>
        <dbReference type="ARBA" id="ARBA00022723"/>
    </source>
</evidence>
<keyword evidence="2 4" id="KW-0863">Zinc-finger</keyword>
<dbReference type="VEuPathDB" id="FungiDB:AeMF1_005721"/>
<keyword evidence="3" id="KW-0862">Zinc</keyword>
<dbReference type="SUPFAM" id="SSF57903">
    <property type="entry name" value="FYVE/PHD zinc finger"/>
    <property type="match status" value="2"/>
</dbReference>
<dbReference type="PANTHER" id="PTHR43102">
    <property type="entry name" value="SLR1143 PROTEIN"/>
    <property type="match status" value="1"/>
</dbReference>
<dbReference type="EMBL" id="VJMJ01000137">
    <property type="protein sequence ID" value="KAF0732065.1"/>
    <property type="molecule type" value="Genomic_DNA"/>
</dbReference>